<organism evidence="1 2">
    <name type="scientific">Prevotella histicola F0411</name>
    <dbReference type="NCBI Taxonomy" id="857291"/>
    <lineage>
        <taxon>Bacteria</taxon>
        <taxon>Pseudomonadati</taxon>
        <taxon>Bacteroidota</taxon>
        <taxon>Bacteroidia</taxon>
        <taxon>Bacteroidales</taxon>
        <taxon>Prevotellaceae</taxon>
        <taxon>Prevotella</taxon>
    </lineage>
</organism>
<name>G6AEF0_9BACT</name>
<dbReference type="HOGENOM" id="CLU_3390777_0_0_10"/>
<dbReference type="Proteomes" id="UP000004597">
    <property type="component" value="Unassembled WGS sequence"/>
</dbReference>
<accession>G6AEF0</accession>
<reference evidence="1 2" key="1">
    <citation type="submission" date="2011-10" db="EMBL/GenBank/DDBJ databases">
        <title>The Genome Sequence of Prevotella histicola F0411.</title>
        <authorList>
            <consortium name="The Broad Institute Genome Sequencing Platform"/>
            <person name="Earl A."/>
            <person name="Ward D."/>
            <person name="Feldgarden M."/>
            <person name="Gevers D."/>
            <person name="Izard J."/>
            <person name="Ganesan A."/>
            <person name="Blanton J.M."/>
            <person name="Baranova O.V."/>
            <person name="Tanner A.C."/>
            <person name="Mathney J.M.J."/>
            <person name="Dewhirst F.E."/>
            <person name="Young S.K."/>
            <person name="Zeng Q."/>
            <person name="Gargeya S."/>
            <person name="Fitzgerald M."/>
            <person name="Haas B."/>
            <person name="Abouelleil A."/>
            <person name="Alvarado L."/>
            <person name="Arachchi H.M."/>
            <person name="Berlin A."/>
            <person name="Brown A."/>
            <person name="Chapman S.B."/>
            <person name="Chen Z."/>
            <person name="Dunbar C."/>
            <person name="Freedman E."/>
            <person name="Gearin G."/>
            <person name="Gellesch M."/>
            <person name="Goldberg J."/>
            <person name="Griggs A."/>
            <person name="Gujja S."/>
            <person name="Heiman D."/>
            <person name="Howarth C."/>
            <person name="Larson L."/>
            <person name="Lui A."/>
            <person name="MacDonald P.J.P."/>
            <person name="Montmayeur A."/>
            <person name="Murphy C."/>
            <person name="Neiman D."/>
            <person name="Pearson M."/>
            <person name="Priest M."/>
            <person name="Roberts A."/>
            <person name="Saif S."/>
            <person name="Shea T."/>
            <person name="Shenoy N."/>
            <person name="Sisk P."/>
            <person name="Stolte C."/>
            <person name="Sykes S."/>
            <person name="Wortman J."/>
            <person name="Nusbaum C."/>
            <person name="Birren B."/>
        </authorList>
    </citation>
    <scope>NUCLEOTIDE SEQUENCE [LARGE SCALE GENOMIC DNA]</scope>
    <source>
        <strain evidence="1 2">F0411</strain>
    </source>
</reference>
<evidence type="ECO:0000313" key="1">
    <source>
        <dbReference type="EMBL" id="EHG17149.1"/>
    </source>
</evidence>
<sequence>MVFDTVKDALLYGKRCSFEVLKMAFCNVKGHL</sequence>
<evidence type="ECO:0000313" key="2">
    <source>
        <dbReference type="Proteomes" id="UP000004597"/>
    </source>
</evidence>
<gene>
    <name evidence="1" type="ORF">HMPREF9138_00477</name>
</gene>
<dbReference type="AlphaFoldDB" id="G6AEF0"/>
<dbReference type="EMBL" id="AFXP01000003">
    <property type="protein sequence ID" value="EHG17149.1"/>
    <property type="molecule type" value="Genomic_DNA"/>
</dbReference>
<proteinExistence type="predicted"/>
<comment type="caution">
    <text evidence="1">The sequence shown here is derived from an EMBL/GenBank/DDBJ whole genome shotgun (WGS) entry which is preliminary data.</text>
</comment>
<keyword evidence="2" id="KW-1185">Reference proteome</keyword>
<protein>
    <submittedName>
        <fullName evidence="1">Uncharacterized protein</fullName>
    </submittedName>
</protein>